<evidence type="ECO:0000256" key="3">
    <source>
        <dbReference type="ARBA" id="ARBA00007335"/>
    </source>
</evidence>
<sequence>MSSWVALNIEPDEDSEEEVDDTKEIQIEEALKLYQNALKLHSQGPQFYPQAAEAYKALFKSEIFNYPESISDYKRTSLEQDGLPGQVDILDEVVAETGTYDINETSSTLLQTIYLSYKNYGQFLLDSLKESLQRAGKDNNEARPSSVDDIATKSKTALEMFAEALERDDTDLDLWRKTARIGGALQSYRLTRFGLESVLEDEDEELKARTAQLGLEEAFAMEDLRGTLLNLDDKLSLSQIPSKKPRKALLKLLRSQIDLYPYLPALSREVSSTDPKRRQLALPPVRQSISPADKTWTAVGKALLQIIMDEEQGNSLLGPGAAIEIQLPAGEEPSVTASIEDPSGNVASEIQAKAETDTKDVEMSENNETHRPESPVVTKAQDANDMETVEDHSSIDQRAETQLRESLEGQSGQLNEDAAPPEEPADEAESKSAPPPSRKRSSGSFGNDDAAESSRAKSRRTRARESHVEAAQQADEVTFDQDKYYEDRLEIFSHADQWMFGTVGSLLSKVGIDDLGSIDELKSKVCLLNDRKEHTTQSNTLETTLYQDLRKALIDWNEERSKAVLQGDSSTALQDLRGMNKSGLAIFLEHSRQAIKKPGPDKVLSGGDGLSAFVQGVNEEWLHLHEVALSWLQKLLMPEKGMFSEDSSVTNGSGRTTPESTYTSFLWPDALKETVVQISIREDEFIYGRMAERVAELEQEILRQSSSGTFGYTLGHYSDMVMIQTLYELHLDIYALINNPNSEVDGGTRIIQKDRLARWGILARTAVNHFMDHGGDGSSRTAIGLRHLWSSTFHSNMAEDVGRDHILLCLQELRDILSALGNPVITLLNNAVMPEISVAALDQEISRLNSMDFFMMIFGSDSKDPVDLIESIEPILEPSSVQFVGEDEPSNNEAQEMPGSHLQEMSSFLDRGDATLRLFLWRRLQDAYRAIDYPPKVVSCNLRSIETIIKELQSPSRTEIAEEQRQINLLRWLKSLDDVLAKTLAQVLAEPEKSFECIDADHLQSSMSAIAQLSKLLHSFSLYEDSIRVGQLTGPELRGQLSRSLENFKDKLRDMQVRAWLLQYTLLKEAIAQNKEQFDTPADDRVHYLRSVHNALGVRSACRYSSKQLLKVMKSELLTLQTEDNYDSDISQVLFDLHGVKLSAYDGTADHGCPTEKLDRATAIMMIDFIMAQANRMSIKDLSKSELKSTIEKMQQSIGMTKSSPPLSFNKRVISAYLKSPINPSHIFRAVQGIGELSMITVPTESAKIARKGWYFLLGHAALTKFRSQKRLNPVPTNDLDDAITYFRQDLEHGSGRWESWYRLAQTYDTKLEEDITWSADKINNNRSELVALQRNAIHCYAMAVATAIQTAESTPENRAILSDLYTDFGIRMYSSSREPLSMGAFSLADYTRHFSKEETQQMYKGQPFKEMRLYSVWNFASYLLRRAMADKPKRWMNYYMLSKCLWKMYSCDDAVRGPSKRIDIDDLIDSLLDGIEALPQRKDTRSEPIFEPHYKLVSIVHKLVRRGVLKPVEASNTLTATPWARKVSPPAEDVDAWQPYILEVLKNLRNADKSNWHHRIVARTAHILYDDRKDESAAAGAKHELTQQIFTKTMTLQVWKPEYERPGRHFVYTTRYVYFFVSLLDQLNDRASLEQLLRRVRKKQGDFINHTKLWEDICLVYTKLIRRAAGISEGHEEGIFRPLSWDEFVTNTARLDALPQLPTTCMTLLELIRDAVELKKLNNNLMKVTILEDLVADLYARLYEVNVPHFVEQANEESKEKMKVDHVLMTTDGAADTPTPPTSAPPSEAPAPRGRTKGIARRDIQKRAEAIVNRMVPRATLPKPAAPTEGEATRQSAPTIQTTAPTSNREGTREGAEQQRPRDSIPGSLHDSADDESELSEIDEKLLSKLNAEHKDLLFPNLNGRSPDPASELSGVDGEDGDDGEGDGEEGEGEGEGDDEEGDEGADEGDGEGEGDGDEVEAEEDGEQAEEGAEGEGATEFEEEGQGEGHGDEEEPEDEDADETELDPNIDEEETEQQDSSQEQGKPDEPEPMDTQPSDS</sequence>
<evidence type="ECO:0000256" key="1">
    <source>
        <dbReference type="ARBA" id="ARBA00002687"/>
    </source>
</evidence>
<feature type="compositionally biased region" description="Basic and acidic residues" evidence="6">
    <location>
        <begin position="389"/>
        <end position="407"/>
    </location>
</feature>
<evidence type="ECO:0000313" key="7">
    <source>
        <dbReference type="EMBL" id="KAL1885040.1"/>
    </source>
</evidence>
<feature type="compositionally biased region" description="Basic and acidic residues" evidence="6">
    <location>
        <begin position="1801"/>
        <end position="1810"/>
    </location>
</feature>
<dbReference type="PANTHER" id="PTHR15502">
    <property type="entry name" value="CALCINEURIN-BINDING PROTEIN CABIN 1-RELATED"/>
    <property type="match status" value="1"/>
</dbReference>
<evidence type="ECO:0000256" key="4">
    <source>
        <dbReference type="ARBA" id="ARBA00014848"/>
    </source>
</evidence>
<feature type="compositionally biased region" description="Basic and acidic residues" evidence="6">
    <location>
        <begin position="1851"/>
        <end position="1864"/>
    </location>
</feature>
<evidence type="ECO:0000256" key="2">
    <source>
        <dbReference type="ARBA" id="ARBA00004123"/>
    </source>
</evidence>
<comment type="caution">
    <text evidence="7">The sequence shown here is derived from an EMBL/GenBank/DDBJ whole genome shotgun (WGS) entry which is preliminary data.</text>
</comment>
<name>A0ABR3Y9Q1_9EURO</name>
<evidence type="ECO:0000256" key="6">
    <source>
        <dbReference type="SAM" id="MobiDB-lite"/>
    </source>
</evidence>
<gene>
    <name evidence="7" type="primary">HIR3</name>
    <name evidence="7" type="ORF">Plec18167_001697</name>
</gene>
<keyword evidence="5" id="KW-0539">Nucleus</keyword>
<feature type="compositionally biased region" description="Polar residues" evidence="6">
    <location>
        <begin position="1834"/>
        <end position="1850"/>
    </location>
</feature>
<feature type="compositionally biased region" description="Pro residues" evidence="6">
    <location>
        <begin position="1779"/>
        <end position="1790"/>
    </location>
</feature>
<dbReference type="Proteomes" id="UP001583193">
    <property type="component" value="Unassembled WGS sequence"/>
</dbReference>
<evidence type="ECO:0000313" key="8">
    <source>
        <dbReference type="Proteomes" id="UP001583193"/>
    </source>
</evidence>
<feature type="compositionally biased region" description="Acidic residues" evidence="6">
    <location>
        <begin position="10"/>
        <end position="20"/>
    </location>
</feature>
<accession>A0ABR3Y9Q1</accession>
<comment type="function">
    <text evidence="1">Has a role in a nucleosome assembly pathway that is required for the integrity of heterochromatin and proper chromosome segregation.</text>
</comment>
<feature type="compositionally biased region" description="Basic and acidic residues" evidence="6">
    <location>
        <begin position="355"/>
        <end position="373"/>
    </location>
</feature>
<reference evidence="7 8" key="1">
    <citation type="journal article" date="2024" name="IMA Fungus">
        <title>IMA Genome - F19 : A genome assembly and annotation guide to empower mycologists, including annotated draft genome sequences of Ceratocystis pirilliformis, Diaporthe australafricana, Fusarium ophioides, Paecilomyces lecythidis, and Sporothrix stenoceras.</title>
        <authorList>
            <person name="Aylward J."/>
            <person name="Wilson A.M."/>
            <person name="Visagie C.M."/>
            <person name="Spraker J."/>
            <person name="Barnes I."/>
            <person name="Buitendag C."/>
            <person name="Ceriani C."/>
            <person name="Del Mar Angel L."/>
            <person name="du Plessis D."/>
            <person name="Fuchs T."/>
            <person name="Gasser K."/>
            <person name="Kramer D."/>
            <person name="Li W."/>
            <person name="Munsamy K."/>
            <person name="Piso A."/>
            <person name="Price J.L."/>
            <person name="Sonnekus B."/>
            <person name="Thomas C."/>
            <person name="van der Nest A."/>
            <person name="van Dijk A."/>
            <person name="van Heerden A."/>
            <person name="van Vuuren N."/>
            <person name="Yilmaz N."/>
            <person name="Duong T.A."/>
            <person name="van der Merwe N.A."/>
            <person name="Wingfield M.J."/>
            <person name="Wingfield B.D."/>
        </authorList>
    </citation>
    <scope>NUCLEOTIDE SEQUENCE [LARGE SCALE GENOMIC DNA]</scope>
    <source>
        <strain evidence="7 8">CMW 18167</strain>
    </source>
</reference>
<feature type="compositionally biased region" description="Acidic residues" evidence="6">
    <location>
        <begin position="1918"/>
        <end position="2018"/>
    </location>
</feature>
<proteinExistence type="inferred from homology"/>
<dbReference type="InterPro" id="IPR033053">
    <property type="entry name" value="Hir3/CABIN1"/>
</dbReference>
<evidence type="ECO:0000256" key="5">
    <source>
        <dbReference type="ARBA" id="ARBA00023242"/>
    </source>
</evidence>
<feature type="region of interest" description="Disordered" evidence="6">
    <location>
        <begin position="1899"/>
        <end position="2041"/>
    </location>
</feature>
<comment type="subcellular location">
    <subcellularLocation>
        <location evidence="2">Nucleus</location>
    </subcellularLocation>
</comment>
<feature type="region of interest" description="Disordered" evidence="6">
    <location>
        <begin position="1"/>
        <end position="20"/>
    </location>
</feature>
<dbReference type="EMBL" id="JAVDPF010000003">
    <property type="protein sequence ID" value="KAL1885040.1"/>
    <property type="molecule type" value="Genomic_DNA"/>
</dbReference>
<protein>
    <recommendedName>
        <fullName evidence="4">Histone transcription regulator 3 homolog</fullName>
    </recommendedName>
</protein>
<dbReference type="PANTHER" id="PTHR15502:SF7">
    <property type="entry name" value="CALCINEURIN-BINDING PROTEIN CABIN-1"/>
    <property type="match status" value="1"/>
</dbReference>
<feature type="region of interest" description="Disordered" evidence="6">
    <location>
        <begin position="355"/>
        <end position="474"/>
    </location>
</feature>
<keyword evidence="8" id="KW-1185">Reference proteome</keyword>
<organism evidence="7 8">
    <name type="scientific">Paecilomyces lecythidis</name>
    <dbReference type="NCBI Taxonomy" id="3004212"/>
    <lineage>
        <taxon>Eukaryota</taxon>
        <taxon>Fungi</taxon>
        <taxon>Dikarya</taxon>
        <taxon>Ascomycota</taxon>
        <taxon>Pezizomycotina</taxon>
        <taxon>Eurotiomycetes</taxon>
        <taxon>Eurotiomycetidae</taxon>
        <taxon>Eurotiales</taxon>
        <taxon>Thermoascaceae</taxon>
        <taxon>Paecilomyces</taxon>
    </lineage>
</organism>
<feature type="region of interest" description="Disordered" evidence="6">
    <location>
        <begin position="1772"/>
        <end position="1885"/>
    </location>
</feature>
<comment type="similarity">
    <text evidence="3">Belongs to the HIR3 family.</text>
</comment>